<dbReference type="HOGENOM" id="CLU_108923_7_0_11"/>
<keyword evidence="4" id="KW-1185">Reference proteome</keyword>
<evidence type="ECO:0000313" key="4">
    <source>
        <dbReference type="Proteomes" id="UP000006854"/>
    </source>
</evidence>
<evidence type="ECO:0000256" key="1">
    <source>
        <dbReference type="ARBA" id="ARBA00006817"/>
    </source>
</evidence>
<dbReference type="SUPFAM" id="SSF55961">
    <property type="entry name" value="Bet v1-like"/>
    <property type="match status" value="1"/>
</dbReference>
<dbReference type="EMBL" id="FR845719">
    <property type="protein sequence ID" value="CCA59313.1"/>
    <property type="molecule type" value="Genomic_DNA"/>
</dbReference>
<dbReference type="eggNOG" id="COG3832">
    <property type="taxonomic scope" value="Bacteria"/>
</dbReference>
<feature type="domain" description="Activator of Hsp90 ATPase homologue 1/2-like C-terminal" evidence="2">
    <location>
        <begin position="19"/>
        <end position="142"/>
    </location>
</feature>
<organism evidence="3 4">
    <name type="scientific">Streptomyces venezuelae (strain ATCC 10712 / CBS 650.69 / DSM 40230 / JCM 4526 / NBRC 13096 / PD 04745)</name>
    <dbReference type="NCBI Taxonomy" id="953739"/>
    <lineage>
        <taxon>Bacteria</taxon>
        <taxon>Bacillati</taxon>
        <taxon>Actinomycetota</taxon>
        <taxon>Actinomycetes</taxon>
        <taxon>Kitasatosporales</taxon>
        <taxon>Streptomycetaceae</taxon>
        <taxon>Streptomyces</taxon>
    </lineage>
</organism>
<evidence type="ECO:0000259" key="2">
    <source>
        <dbReference type="Pfam" id="PF08327"/>
    </source>
</evidence>
<accession>F2RC62</accession>
<reference evidence="3 4" key="1">
    <citation type="journal article" date="2011" name="BMC Genomics">
        <title>Genome-wide analysis of the role of GlnR in Streptomyces venezuelae provides new insights into global nitrogen regulation in actinomycetes.</title>
        <authorList>
            <person name="Pullan S.T."/>
            <person name="Bibb M.J."/>
            <person name="Merrick M."/>
        </authorList>
    </citation>
    <scope>NUCLEOTIDE SEQUENCE [LARGE SCALE GENOMIC DNA]</scope>
    <source>
        <strain evidence="3">ATCC 10712</strain>
    </source>
</reference>
<dbReference type="STRING" id="953739.SVEN_6027"/>
<dbReference type="InterPro" id="IPR023393">
    <property type="entry name" value="START-like_dom_sf"/>
</dbReference>
<dbReference type="PATRIC" id="fig|953739.5.peg.1238"/>
<protein>
    <recommendedName>
        <fullName evidence="2">Activator of Hsp90 ATPase homologue 1/2-like C-terminal domain-containing protein</fullName>
    </recommendedName>
</protein>
<sequence>MTIPPTPMDTVTLERRIAARPETVFGFLTDREKWLSWMGEDGSFAFEPGGSYRTTVTGGNVAAGRFITVDPHRRVVFSWGWESAPATDPPVPPGSSTVEITLEPTAEGTLLRMIHSGLPTTEACEAHAESWQHYVDRLAARAEGTDPGPDPWTRQSEG</sequence>
<dbReference type="AlphaFoldDB" id="F2RC62"/>
<comment type="similarity">
    <text evidence="1">Belongs to the AHA1 family.</text>
</comment>
<dbReference type="Proteomes" id="UP000006854">
    <property type="component" value="Chromosome"/>
</dbReference>
<dbReference type="Gene3D" id="3.30.530.20">
    <property type="match status" value="1"/>
</dbReference>
<dbReference type="RefSeq" id="WP_015037208.1">
    <property type="nucleotide sequence ID" value="NC_018750.1"/>
</dbReference>
<dbReference type="CDD" id="cd07814">
    <property type="entry name" value="SRPBCC_CalC_Aha1-like"/>
    <property type="match status" value="1"/>
</dbReference>
<dbReference type="InterPro" id="IPR013538">
    <property type="entry name" value="ASHA1/2-like_C"/>
</dbReference>
<dbReference type="Pfam" id="PF08327">
    <property type="entry name" value="AHSA1"/>
    <property type="match status" value="1"/>
</dbReference>
<gene>
    <name evidence="3" type="ordered locus">SVEN_6027</name>
</gene>
<name>F2RC62_STRVP</name>
<dbReference type="KEGG" id="sve:SVEN_6027"/>
<dbReference type="GeneID" id="51866570"/>
<proteinExistence type="inferred from homology"/>
<evidence type="ECO:0000313" key="3">
    <source>
        <dbReference type="EMBL" id="CCA59313.1"/>
    </source>
</evidence>